<dbReference type="PANTHER" id="PTHR35851:SF1">
    <property type="entry name" value="CELL DIVISION PROTEIN FTSQ"/>
    <property type="match status" value="1"/>
</dbReference>
<dbReference type="Proteomes" id="UP000515292">
    <property type="component" value="Chromosome"/>
</dbReference>
<dbReference type="GO" id="GO:0032153">
    <property type="term" value="C:cell division site"/>
    <property type="evidence" value="ECO:0007669"/>
    <property type="project" value="UniProtKB-UniRule"/>
</dbReference>
<evidence type="ECO:0000256" key="8">
    <source>
        <dbReference type="ARBA" id="ARBA00023306"/>
    </source>
</evidence>
<accession>A0A7G5IG80</accession>
<keyword evidence="5 9" id="KW-0812">Transmembrane</keyword>
<reference evidence="11 12" key="1">
    <citation type="submission" date="2020-07" db="EMBL/GenBank/DDBJ databases">
        <title>Complete genome sequence for Sandaracinobacter sp. M6.</title>
        <authorList>
            <person name="Tang Y."/>
            <person name="Liu Q."/>
            <person name="Guo Z."/>
            <person name="Lei P."/>
            <person name="Huang B."/>
        </authorList>
    </citation>
    <scope>NUCLEOTIDE SEQUENCE [LARGE SCALE GENOMIC DNA]</scope>
    <source>
        <strain evidence="11 12">M6</strain>
    </source>
</reference>
<protein>
    <recommendedName>
        <fullName evidence="9">Cell division protein FtsQ</fullName>
    </recommendedName>
</protein>
<dbReference type="GO" id="GO:0090529">
    <property type="term" value="P:cell septum assembly"/>
    <property type="evidence" value="ECO:0007669"/>
    <property type="project" value="InterPro"/>
</dbReference>
<dbReference type="PANTHER" id="PTHR35851">
    <property type="entry name" value="CELL DIVISION PROTEIN FTSQ"/>
    <property type="match status" value="1"/>
</dbReference>
<evidence type="ECO:0000256" key="3">
    <source>
        <dbReference type="ARBA" id="ARBA00022519"/>
    </source>
</evidence>
<evidence type="ECO:0000256" key="5">
    <source>
        <dbReference type="ARBA" id="ARBA00022692"/>
    </source>
</evidence>
<evidence type="ECO:0000256" key="1">
    <source>
        <dbReference type="ARBA" id="ARBA00004370"/>
    </source>
</evidence>
<dbReference type="InterPro" id="IPR034746">
    <property type="entry name" value="POTRA"/>
</dbReference>
<dbReference type="EMBL" id="CP059851">
    <property type="protein sequence ID" value="QMW22372.1"/>
    <property type="molecule type" value="Genomic_DNA"/>
</dbReference>
<name>A0A7G5IG80_9SPHN</name>
<dbReference type="AlphaFoldDB" id="A0A7G5IG80"/>
<evidence type="ECO:0000313" key="11">
    <source>
        <dbReference type="EMBL" id="QMW22372.1"/>
    </source>
</evidence>
<keyword evidence="4 9" id="KW-0132">Cell division</keyword>
<organism evidence="11 12">
    <name type="scientific">Sandaracinobacteroides saxicola</name>
    <dbReference type="NCBI Taxonomy" id="2759707"/>
    <lineage>
        <taxon>Bacteria</taxon>
        <taxon>Pseudomonadati</taxon>
        <taxon>Pseudomonadota</taxon>
        <taxon>Alphaproteobacteria</taxon>
        <taxon>Sphingomonadales</taxon>
        <taxon>Sphingosinicellaceae</taxon>
        <taxon>Sandaracinobacteroides</taxon>
    </lineage>
</organism>
<evidence type="ECO:0000256" key="6">
    <source>
        <dbReference type="ARBA" id="ARBA00022989"/>
    </source>
</evidence>
<dbReference type="PROSITE" id="PS51779">
    <property type="entry name" value="POTRA"/>
    <property type="match status" value="1"/>
</dbReference>
<comment type="function">
    <text evidence="9">Essential cell division protein.</text>
</comment>
<dbReference type="Pfam" id="PF03799">
    <property type="entry name" value="FtsQ_DivIB_C"/>
    <property type="match status" value="1"/>
</dbReference>
<feature type="domain" description="POTRA" evidence="10">
    <location>
        <begin position="61"/>
        <end position="129"/>
    </location>
</feature>
<gene>
    <name evidence="9" type="primary">ftsQ</name>
    <name evidence="11" type="ORF">H3309_13610</name>
</gene>
<dbReference type="GO" id="GO:0005886">
    <property type="term" value="C:plasma membrane"/>
    <property type="evidence" value="ECO:0007669"/>
    <property type="project" value="UniProtKB-SubCell"/>
</dbReference>
<comment type="subcellular location">
    <subcellularLocation>
        <location evidence="9">Cell inner membrane</location>
        <topology evidence="9">Single-pass type II membrane protein</topology>
    </subcellularLocation>
    <subcellularLocation>
        <location evidence="1">Membrane</location>
    </subcellularLocation>
    <text evidence="9">Localizes to the division septum.</text>
</comment>
<proteinExistence type="inferred from homology"/>
<dbReference type="InterPro" id="IPR013685">
    <property type="entry name" value="POTRA_FtsQ_type"/>
</dbReference>
<dbReference type="InterPro" id="IPR005548">
    <property type="entry name" value="Cell_div_FtsQ/DivIB_C"/>
</dbReference>
<dbReference type="Gene3D" id="3.10.20.310">
    <property type="entry name" value="membrane protein fhac"/>
    <property type="match status" value="1"/>
</dbReference>
<dbReference type="HAMAP" id="MF_00911">
    <property type="entry name" value="FtsQ_subfam"/>
    <property type="match status" value="1"/>
</dbReference>
<keyword evidence="3 9" id="KW-0997">Cell inner membrane</keyword>
<sequence length="271" mass="29385">MRGKPAAAPVRVPMAPARLRRLLGWGSLSLGLVAGTIALFAAGLPQRALFTTATFAAGNGFAVRQVQILGQVNQPRLSIYRETLTGATDSMLLVDLDGIRNRVKSLPWVADASVARRWPDTLVIRVTEKRPIALWQYRQRLTLIDRNGQPLPSDDLTAFGALPIVIGATANDHAHALLAMLATQPRVAAGLDSATFVGDRRWDVRLKTGETLALPEGPAASVALRKFAELDRRTPLTGRGFLRFDLRLPDKMVVRVAADARPKPMPPGVTI</sequence>
<dbReference type="InterPro" id="IPR026579">
    <property type="entry name" value="FtsQ"/>
</dbReference>
<keyword evidence="2 9" id="KW-1003">Cell membrane</keyword>
<evidence type="ECO:0000313" key="12">
    <source>
        <dbReference type="Proteomes" id="UP000515292"/>
    </source>
</evidence>
<evidence type="ECO:0000256" key="4">
    <source>
        <dbReference type="ARBA" id="ARBA00022618"/>
    </source>
</evidence>
<keyword evidence="12" id="KW-1185">Reference proteome</keyword>
<evidence type="ECO:0000256" key="9">
    <source>
        <dbReference type="HAMAP-Rule" id="MF_00911"/>
    </source>
</evidence>
<keyword evidence="7 9" id="KW-0472">Membrane</keyword>
<comment type="similarity">
    <text evidence="9">Belongs to the FtsQ/DivIB family. FtsQ subfamily.</text>
</comment>
<dbReference type="KEGG" id="sand:H3309_13610"/>
<dbReference type="RefSeq" id="WP_182295217.1">
    <property type="nucleotide sequence ID" value="NZ_CP059851.1"/>
</dbReference>
<evidence type="ECO:0000256" key="7">
    <source>
        <dbReference type="ARBA" id="ARBA00023136"/>
    </source>
</evidence>
<evidence type="ECO:0000256" key="2">
    <source>
        <dbReference type="ARBA" id="ARBA00022475"/>
    </source>
</evidence>
<dbReference type="Pfam" id="PF08478">
    <property type="entry name" value="POTRA_1"/>
    <property type="match status" value="1"/>
</dbReference>
<evidence type="ECO:0000259" key="10">
    <source>
        <dbReference type="PROSITE" id="PS51779"/>
    </source>
</evidence>
<keyword evidence="8 9" id="KW-0131">Cell cycle</keyword>
<keyword evidence="6 9" id="KW-1133">Transmembrane helix</keyword>
<dbReference type="GO" id="GO:0043093">
    <property type="term" value="P:FtsZ-dependent cytokinesis"/>
    <property type="evidence" value="ECO:0007669"/>
    <property type="project" value="UniProtKB-UniRule"/>
</dbReference>